<name>A0ACC2N510_9HYME</name>
<evidence type="ECO:0000313" key="2">
    <source>
        <dbReference type="Proteomes" id="UP001239111"/>
    </source>
</evidence>
<dbReference type="Proteomes" id="UP001239111">
    <property type="component" value="Chromosome 4"/>
</dbReference>
<gene>
    <name evidence="1" type="ORF">QAD02_007811</name>
</gene>
<reference evidence="1" key="1">
    <citation type="submission" date="2023-04" db="EMBL/GenBank/DDBJ databases">
        <title>A chromosome-level genome assembly of the parasitoid wasp Eretmocerus hayati.</title>
        <authorList>
            <person name="Zhong Y."/>
            <person name="Liu S."/>
            <person name="Liu Y."/>
        </authorList>
    </citation>
    <scope>NUCLEOTIDE SEQUENCE</scope>
    <source>
        <strain evidence="1">ZJU_SS_LIU_2023</strain>
    </source>
</reference>
<dbReference type="EMBL" id="CM056744">
    <property type="protein sequence ID" value="KAJ8666149.1"/>
    <property type="molecule type" value="Genomic_DNA"/>
</dbReference>
<proteinExistence type="predicted"/>
<comment type="caution">
    <text evidence="1">The sequence shown here is derived from an EMBL/GenBank/DDBJ whole genome shotgun (WGS) entry which is preliminary data.</text>
</comment>
<protein>
    <submittedName>
        <fullName evidence="1">Uncharacterized protein</fullName>
    </submittedName>
</protein>
<keyword evidence="2" id="KW-1185">Reference proteome</keyword>
<sequence length="247" mass="28610">MDLDQARDLVRSLAARRRVLTRELEEHPDAYASELTADFGTPPDGVHPWIFRSVRQIEAVSDERARREFHDGCCGDVIILDRTAFTVMKRGVVRDHFPCGRCHWVGSRMYRYLALELKVPTVWHDHQLMAAQLKMENIYFTGHPLVVRLRRDNGQRSSLLLYEDMQDELPVVDYWRLDLVGGNVRFVSCGDKPLRMVLPVRVDWCGISLLFIVHIIGHVPPSNSRRIEWSTDEHPQTENFGGQVMFC</sequence>
<evidence type="ECO:0000313" key="1">
    <source>
        <dbReference type="EMBL" id="KAJ8666149.1"/>
    </source>
</evidence>
<accession>A0ACC2N510</accession>
<organism evidence="1 2">
    <name type="scientific">Eretmocerus hayati</name>
    <dbReference type="NCBI Taxonomy" id="131215"/>
    <lineage>
        <taxon>Eukaryota</taxon>
        <taxon>Metazoa</taxon>
        <taxon>Ecdysozoa</taxon>
        <taxon>Arthropoda</taxon>
        <taxon>Hexapoda</taxon>
        <taxon>Insecta</taxon>
        <taxon>Pterygota</taxon>
        <taxon>Neoptera</taxon>
        <taxon>Endopterygota</taxon>
        <taxon>Hymenoptera</taxon>
        <taxon>Apocrita</taxon>
        <taxon>Proctotrupomorpha</taxon>
        <taxon>Chalcidoidea</taxon>
        <taxon>Aphelinidae</taxon>
        <taxon>Aphelininae</taxon>
        <taxon>Eretmocerus</taxon>
    </lineage>
</organism>